<dbReference type="SUPFAM" id="SSF50494">
    <property type="entry name" value="Trypsin-like serine proteases"/>
    <property type="match status" value="1"/>
</dbReference>
<keyword evidence="3" id="KW-1185">Reference proteome</keyword>
<feature type="compositionally biased region" description="Basic and acidic residues" evidence="1">
    <location>
        <begin position="22"/>
        <end position="35"/>
    </location>
</feature>
<reference evidence="2" key="2">
    <citation type="submission" date="2021-12" db="EMBL/GenBank/DDBJ databases">
        <title>Resequencing data analysis of finger millet.</title>
        <authorList>
            <person name="Hatakeyama M."/>
            <person name="Aluri S."/>
            <person name="Balachadran M.T."/>
            <person name="Sivarajan S.R."/>
            <person name="Poveda L."/>
            <person name="Shimizu-Inatsugi R."/>
            <person name="Schlapbach R."/>
            <person name="Sreeman S.M."/>
            <person name="Shimizu K.K."/>
        </authorList>
    </citation>
    <scope>NUCLEOTIDE SEQUENCE</scope>
</reference>
<comment type="caution">
    <text evidence="2">The sequence shown here is derived from an EMBL/GenBank/DDBJ whole genome shotgun (WGS) entry which is preliminary data.</text>
</comment>
<dbReference type="Pfam" id="PF13365">
    <property type="entry name" value="Trypsin_2"/>
    <property type="match status" value="1"/>
</dbReference>
<evidence type="ECO:0008006" key="4">
    <source>
        <dbReference type="Google" id="ProtNLM"/>
    </source>
</evidence>
<sequence>MATTHHGGESAGDTRRKRRRLGDRDWRLRDEEWYQKRGTKAKPPTVAQSRDLLPPSSDDDRSAKVQTMVGEHVRGKRIRVCSGFVMRWNDRANGRVILTAATLVRSLDGDNNVIPDLTVRVLLPDGSIADGNISLVDFHHNIAVVEVPPPNVKLVDAVIVEDIPDKGDVLALGRAYEGGKLMCSRGRIMYQTNTFGCSELLVSNCRISMAGAGGPLVNYDGHVLGINFYEKNNTSYLSMAIVSRILEHNQSFGSIAASYL</sequence>
<dbReference type="AlphaFoldDB" id="A0AAV5FTA0"/>
<dbReference type="PANTHER" id="PTHR47389">
    <property type="entry name" value="OS09G0436400 PROTEIN"/>
    <property type="match status" value="1"/>
</dbReference>
<proteinExistence type="predicted"/>
<accession>A0AAV5FTA0</accession>
<dbReference type="Proteomes" id="UP001054889">
    <property type="component" value="Unassembled WGS sequence"/>
</dbReference>
<gene>
    <name evidence="2" type="primary">gb26974</name>
    <name evidence="2" type="ORF">PR202_gb26974</name>
</gene>
<feature type="region of interest" description="Disordered" evidence="1">
    <location>
        <begin position="1"/>
        <end position="65"/>
    </location>
</feature>
<dbReference type="PANTHER" id="PTHR47389:SF2">
    <property type="entry name" value="OS01G0278600 PROTEIN"/>
    <property type="match status" value="1"/>
</dbReference>
<name>A0AAV5FTA0_ELECO</name>
<dbReference type="EMBL" id="BQKI01000095">
    <property type="protein sequence ID" value="GJN37970.1"/>
    <property type="molecule type" value="Genomic_DNA"/>
</dbReference>
<dbReference type="InterPro" id="IPR009003">
    <property type="entry name" value="Peptidase_S1_PA"/>
</dbReference>
<evidence type="ECO:0000313" key="3">
    <source>
        <dbReference type="Proteomes" id="UP001054889"/>
    </source>
</evidence>
<protein>
    <recommendedName>
        <fullName evidence="4">Protease Do-like 14</fullName>
    </recommendedName>
</protein>
<evidence type="ECO:0000313" key="2">
    <source>
        <dbReference type="EMBL" id="GJN37970.1"/>
    </source>
</evidence>
<organism evidence="2 3">
    <name type="scientific">Eleusine coracana subsp. coracana</name>
    <dbReference type="NCBI Taxonomy" id="191504"/>
    <lineage>
        <taxon>Eukaryota</taxon>
        <taxon>Viridiplantae</taxon>
        <taxon>Streptophyta</taxon>
        <taxon>Embryophyta</taxon>
        <taxon>Tracheophyta</taxon>
        <taxon>Spermatophyta</taxon>
        <taxon>Magnoliopsida</taxon>
        <taxon>Liliopsida</taxon>
        <taxon>Poales</taxon>
        <taxon>Poaceae</taxon>
        <taxon>PACMAD clade</taxon>
        <taxon>Chloridoideae</taxon>
        <taxon>Cynodonteae</taxon>
        <taxon>Eleusininae</taxon>
        <taxon>Eleusine</taxon>
    </lineage>
</organism>
<reference evidence="2" key="1">
    <citation type="journal article" date="2018" name="DNA Res.">
        <title>Multiple hybrid de novo genome assembly of finger millet, an orphan allotetraploid crop.</title>
        <authorList>
            <person name="Hatakeyama M."/>
            <person name="Aluri S."/>
            <person name="Balachadran M.T."/>
            <person name="Sivarajan S.R."/>
            <person name="Patrignani A."/>
            <person name="Gruter S."/>
            <person name="Poveda L."/>
            <person name="Shimizu-Inatsugi R."/>
            <person name="Baeten J."/>
            <person name="Francoijs K.J."/>
            <person name="Nataraja K.N."/>
            <person name="Reddy Y.A.N."/>
            <person name="Phadnis S."/>
            <person name="Ravikumar R.L."/>
            <person name="Schlapbach R."/>
            <person name="Sreeman S.M."/>
            <person name="Shimizu K.K."/>
        </authorList>
    </citation>
    <scope>NUCLEOTIDE SEQUENCE</scope>
</reference>
<feature type="compositionally biased region" description="Basic and acidic residues" evidence="1">
    <location>
        <begin position="1"/>
        <end position="14"/>
    </location>
</feature>
<evidence type="ECO:0000256" key="1">
    <source>
        <dbReference type="SAM" id="MobiDB-lite"/>
    </source>
</evidence>
<dbReference type="Gene3D" id="2.40.10.120">
    <property type="match status" value="1"/>
</dbReference>